<evidence type="ECO:0000256" key="11">
    <source>
        <dbReference type="ARBA" id="ARBA00023136"/>
    </source>
</evidence>
<evidence type="ECO:0000256" key="12">
    <source>
        <dbReference type="ARBA" id="ARBA00031636"/>
    </source>
</evidence>
<feature type="transmembrane region" description="Helical" evidence="13">
    <location>
        <begin position="403"/>
        <end position="423"/>
    </location>
</feature>
<dbReference type="PANTHER" id="PTHR43298">
    <property type="entry name" value="MULTIDRUG RESISTANCE PROTEIN NORM-RELATED"/>
    <property type="match status" value="1"/>
</dbReference>
<protein>
    <recommendedName>
        <fullName evidence="4">Probable multidrug resistance protein NorM</fullName>
    </recommendedName>
    <alternativeName>
        <fullName evidence="12">Multidrug-efflux transporter</fullName>
    </alternativeName>
</protein>
<comment type="subcellular location">
    <subcellularLocation>
        <location evidence="2">Cell membrane</location>
        <topology evidence="2">Multi-pass membrane protein</topology>
    </subcellularLocation>
</comment>
<keyword evidence="5" id="KW-0813">Transport</keyword>
<accession>U2FKX5</accession>
<sequence length="476" mass="51576">MNVISDDPRPRQMRRNILILAWPAILRLFLQSLVGTVDLAMVGNLGKSAIGAVGVSNRIVFIILGAFTALSIGSTALVAHYIGAGKKEKGNEILWQSLMMAVLMAGVFALIGLFFARNLLELMLSRMSQPDVAILRDGSIYIKIVLASMIFGFPLMIINAVFQGVGDMKTPMVLMIITNLTNVTFNFLFINGIWFFPEMGAVGVGIGTAIGRTTGCLVGIAILIKGKSHLKLAFKYLKFKFDTVILKSIFKIGLPSSFEQFARQSSTLLFTALIAGIGITQAQESANIAANEIVMRVNMLLIMPGFGFSVAATTLVGQSLGAGKEELAERYGKQASLLVMILMVPFSIVLFIFAEPIARIFIGDDLAVGYAVTSIRIILVVQPLLALVLAFSGGLRGAGDTTWVMIITVIGNWGFRVLLAYILGYHFGLGLAGFWLGMAFDVAVRALLMTLRFMSGKWKDIEVISKKEKLEAVAEV</sequence>
<keyword evidence="14" id="KW-0436">Ligase</keyword>
<dbReference type="PANTHER" id="PTHR43298:SF2">
    <property type="entry name" value="FMN_FAD EXPORTER YEEO-RELATED"/>
    <property type="match status" value="1"/>
</dbReference>
<evidence type="ECO:0000256" key="10">
    <source>
        <dbReference type="ARBA" id="ARBA00023065"/>
    </source>
</evidence>
<dbReference type="CDD" id="cd13137">
    <property type="entry name" value="MATE_NorM_like"/>
    <property type="match status" value="1"/>
</dbReference>
<dbReference type="InterPro" id="IPR048279">
    <property type="entry name" value="MdtK-like"/>
</dbReference>
<keyword evidence="7" id="KW-1003">Cell membrane</keyword>
<name>U2FKX5_9MOLU</name>
<keyword evidence="8 13" id="KW-0812">Transmembrane</keyword>
<dbReference type="Pfam" id="PF01554">
    <property type="entry name" value="MatE"/>
    <property type="match status" value="2"/>
</dbReference>
<feature type="transmembrane region" description="Helical" evidence="13">
    <location>
        <begin position="17"/>
        <end position="39"/>
    </location>
</feature>
<dbReference type="AlphaFoldDB" id="U2FKX5"/>
<feature type="transmembrane region" description="Helical" evidence="13">
    <location>
        <begin position="94"/>
        <end position="120"/>
    </location>
</feature>
<dbReference type="GO" id="GO:0042910">
    <property type="term" value="F:xenobiotic transmembrane transporter activity"/>
    <property type="evidence" value="ECO:0007669"/>
    <property type="project" value="InterPro"/>
</dbReference>
<evidence type="ECO:0000256" key="8">
    <source>
        <dbReference type="ARBA" id="ARBA00022692"/>
    </source>
</evidence>
<dbReference type="InterPro" id="IPR002528">
    <property type="entry name" value="MATE_fam"/>
</dbReference>
<evidence type="ECO:0000256" key="3">
    <source>
        <dbReference type="ARBA" id="ARBA00010199"/>
    </source>
</evidence>
<keyword evidence="6" id="KW-0050">Antiport</keyword>
<feature type="transmembrane region" description="Helical" evidence="13">
    <location>
        <begin position="174"/>
        <end position="196"/>
    </location>
</feature>
<evidence type="ECO:0000256" key="5">
    <source>
        <dbReference type="ARBA" id="ARBA00022448"/>
    </source>
</evidence>
<keyword evidence="9 13" id="KW-1133">Transmembrane helix</keyword>
<evidence type="ECO:0000256" key="2">
    <source>
        <dbReference type="ARBA" id="ARBA00004651"/>
    </source>
</evidence>
<evidence type="ECO:0000256" key="9">
    <source>
        <dbReference type="ARBA" id="ARBA00022989"/>
    </source>
</evidence>
<comment type="function">
    <text evidence="1">Multidrug efflux pump.</text>
</comment>
<reference evidence="14 15" key="2">
    <citation type="journal article" date="2013" name="PLoS ONE">
        <title>INDIGO - INtegrated Data Warehouse of MIcrobial GenOmes with Examples from the Red Sea Extremophiles.</title>
        <authorList>
            <person name="Alam I."/>
            <person name="Antunes A."/>
            <person name="Kamau A.A."/>
            <person name="Ba Alawi W."/>
            <person name="Kalkatawi M."/>
            <person name="Stingl U."/>
            <person name="Bajic V.B."/>
        </authorList>
    </citation>
    <scope>NUCLEOTIDE SEQUENCE [LARGE SCALE GENOMIC DNA]</scope>
    <source>
        <strain evidence="14 15">SSD-17B</strain>
    </source>
</reference>
<evidence type="ECO:0000256" key="4">
    <source>
        <dbReference type="ARBA" id="ARBA00020268"/>
    </source>
</evidence>
<dbReference type="GO" id="GO:0004812">
    <property type="term" value="F:aminoacyl-tRNA ligase activity"/>
    <property type="evidence" value="ECO:0007669"/>
    <property type="project" value="UniProtKB-KW"/>
</dbReference>
<proteinExistence type="inferred from homology"/>
<feature type="transmembrane region" description="Helical" evidence="13">
    <location>
        <begin position="368"/>
        <end position="391"/>
    </location>
</feature>
<comment type="similarity">
    <text evidence="3">Belongs to the multi antimicrobial extrusion (MATE) (TC 2.A.66.1) family.</text>
</comment>
<evidence type="ECO:0000256" key="13">
    <source>
        <dbReference type="SAM" id="Phobius"/>
    </source>
</evidence>
<evidence type="ECO:0000313" key="15">
    <source>
        <dbReference type="Proteomes" id="UP000005707"/>
    </source>
</evidence>
<dbReference type="PIRSF" id="PIRSF006603">
    <property type="entry name" value="DinF"/>
    <property type="match status" value="1"/>
</dbReference>
<evidence type="ECO:0000256" key="1">
    <source>
        <dbReference type="ARBA" id="ARBA00003408"/>
    </source>
</evidence>
<feature type="transmembrane region" description="Helical" evidence="13">
    <location>
        <begin position="293"/>
        <end position="316"/>
    </location>
</feature>
<evidence type="ECO:0000313" key="14">
    <source>
        <dbReference type="EMBL" id="ERJ11864.1"/>
    </source>
</evidence>
<dbReference type="GO" id="GO:0005886">
    <property type="term" value="C:plasma membrane"/>
    <property type="evidence" value="ECO:0007669"/>
    <property type="project" value="UniProtKB-SubCell"/>
</dbReference>
<evidence type="ECO:0000256" key="6">
    <source>
        <dbReference type="ARBA" id="ARBA00022449"/>
    </source>
</evidence>
<organism evidence="14 15">
    <name type="scientific">Haloplasma contractile SSD-17B</name>
    <dbReference type="NCBI Taxonomy" id="1033810"/>
    <lineage>
        <taxon>Bacteria</taxon>
        <taxon>Bacillati</taxon>
        <taxon>Mycoplasmatota</taxon>
        <taxon>Mollicutes</taxon>
        <taxon>Haloplasmatales</taxon>
        <taxon>Haloplasmataceae</taxon>
        <taxon>Haloplasma</taxon>
    </lineage>
</organism>
<keyword evidence="10" id="KW-0406">Ion transport</keyword>
<gene>
    <name evidence="14" type="ORF">HLPCO_002104</name>
</gene>
<evidence type="ECO:0000256" key="7">
    <source>
        <dbReference type="ARBA" id="ARBA00022475"/>
    </source>
</evidence>
<feature type="transmembrane region" description="Helical" evidence="13">
    <location>
        <begin position="429"/>
        <end position="448"/>
    </location>
</feature>
<comment type="caution">
    <text evidence="14">The sequence shown here is derived from an EMBL/GenBank/DDBJ whole genome shotgun (WGS) entry which is preliminary data.</text>
</comment>
<keyword evidence="15" id="KW-1185">Reference proteome</keyword>
<dbReference type="Proteomes" id="UP000005707">
    <property type="component" value="Unassembled WGS sequence"/>
</dbReference>
<feature type="transmembrane region" description="Helical" evidence="13">
    <location>
        <begin position="140"/>
        <end position="162"/>
    </location>
</feature>
<feature type="transmembrane region" description="Helical" evidence="13">
    <location>
        <begin position="337"/>
        <end position="362"/>
    </location>
</feature>
<dbReference type="InParanoid" id="U2FKX5"/>
<dbReference type="OrthoDB" id="62420at2"/>
<reference evidence="14 15" key="1">
    <citation type="journal article" date="2011" name="J. Bacteriol.">
        <title>Genome sequence of Haloplasma contractile, an unusual contractile bacterium from a deep-sea anoxic brine lake.</title>
        <authorList>
            <person name="Antunes A."/>
            <person name="Alam I."/>
            <person name="El Dorry H."/>
            <person name="Siam R."/>
            <person name="Robertson A."/>
            <person name="Bajic V.B."/>
            <person name="Stingl U."/>
        </authorList>
    </citation>
    <scope>NUCLEOTIDE SEQUENCE [LARGE SCALE GENOMIC DNA]</scope>
    <source>
        <strain evidence="14 15">SSD-17B</strain>
    </source>
</reference>
<dbReference type="EMBL" id="AFNU02000007">
    <property type="protein sequence ID" value="ERJ11864.1"/>
    <property type="molecule type" value="Genomic_DNA"/>
</dbReference>
<feature type="transmembrane region" description="Helical" evidence="13">
    <location>
        <begin position="59"/>
        <end position="82"/>
    </location>
</feature>
<keyword evidence="11 13" id="KW-0472">Membrane</keyword>
<dbReference type="RefSeq" id="WP_008824514.1">
    <property type="nucleotide sequence ID" value="NZ_AFNU02000007.1"/>
</dbReference>
<feature type="transmembrane region" description="Helical" evidence="13">
    <location>
        <begin position="202"/>
        <end position="224"/>
    </location>
</feature>
<dbReference type="STRING" id="1033810.HLPCO_002104"/>
<dbReference type="NCBIfam" id="TIGR00797">
    <property type="entry name" value="matE"/>
    <property type="match status" value="1"/>
</dbReference>
<dbReference type="InterPro" id="IPR050222">
    <property type="entry name" value="MATE_MdtK"/>
</dbReference>
<dbReference type="GO" id="GO:0015297">
    <property type="term" value="F:antiporter activity"/>
    <property type="evidence" value="ECO:0007669"/>
    <property type="project" value="UniProtKB-KW"/>
</dbReference>
<dbReference type="eggNOG" id="COG0534">
    <property type="taxonomic scope" value="Bacteria"/>
</dbReference>
<dbReference type="GO" id="GO:0006811">
    <property type="term" value="P:monoatomic ion transport"/>
    <property type="evidence" value="ECO:0007669"/>
    <property type="project" value="UniProtKB-KW"/>
</dbReference>